<organism evidence="3 4">
    <name type="scientific">Kockovaella imperatae</name>
    <dbReference type="NCBI Taxonomy" id="4999"/>
    <lineage>
        <taxon>Eukaryota</taxon>
        <taxon>Fungi</taxon>
        <taxon>Dikarya</taxon>
        <taxon>Basidiomycota</taxon>
        <taxon>Agaricomycotina</taxon>
        <taxon>Tremellomycetes</taxon>
        <taxon>Tremellales</taxon>
        <taxon>Cuniculitremaceae</taxon>
        <taxon>Kockovaella</taxon>
    </lineage>
</organism>
<feature type="compositionally biased region" description="Basic and acidic residues" evidence="1">
    <location>
        <begin position="270"/>
        <end position="280"/>
    </location>
</feature>
<accession>A0A1Y1UBY3</accession>
<evidence type="ECO:0000259" key="2">
    <source>
        <dbReference type="Pfam" id="PF07484"/>
    </source>
</evidence>
<evidence type="ECO:0000313" key="3">
    <source>
        <dbReference type="EMBL" id="ORX35522.1"/>
    </source>
</evidence>
<dbReference type="InterPro" id="IPR037053">
    <property type="entry name" value="Phage_tail_collar_dom_sf"/>
</dbReference>
<feature type="domain" description="Phage tail collar" evidence="2">
    <location>
        <begin position="394"/>
        <end position="435"/>
    </location>
</feature>
<dbReference type="Proteomes" id="UP000193218">
    <property type="component" value="Unassembled WGS sequence"/>
</dbReference>
<dbReference type="InParanoid" id="A0A1Y1UBY3"/>
<dbReference type="RefSeq" id="XP_021869686.1">
    <property type="nucleotide sequence ID" value="XM_022018435.1"/>
</dbReference>
<gene>
    <name evidence="3" type="ORF">BD324DRAFT_652075</name>
</gene>
<dbReference type="SUPFAM" id="SSF88874">
    <property type="entry name" value="Receptor-binding domain of short tail fibre protein gp12"/>
    <property type="match status" value="3"/>
</dbReference>
<proteinExistence type="predicted"/>
<evidence type="ECO:0000313" key="4">
    <source>
        <dbReference type="Proteomes" id="UP000193218"/>
    </source>
</evidence>
<dbReference type="Gene3D" id="3.90.1340.10">
    <property type="entry name" value="Phage tail collar domain"/>
    <property type="match status" value="2"/>
</dbReference>
<name>A0A1Y1UBY3_9TREE</name>
<dbReference type="OrthoDB" id="3493401at2759"/>
<sequence length="524" mass="56018">MTLGVPCGTIVAYCGEKSSVPSNWSVCDGTSYQRDKFPALYAMIGTANGSDGGSFRIPDLAGRFLRGWGMDNGGKKDFAPYEVNPIFRALFGSQIIAGPPQPLTPGATFDSRTGYPRAGLRMKLSQLPKENQYHNTGKGNGDQLCDITDDSTLFTGTEGDAETRPDNVYMYYIIKIQDGDTDTMTPADLPAGAIFPFAGGETCGPALESNSGNAFILCDGGNVDATAAADLQGPVGNRFAAVNDADTKFTPPDLVNWFIRGIDETSLRDKEAKSRIRAPDGSDQGRGTTQKWATKFTKPFAVVAHLQTKKEASSGGINEAGWNCLKADGWVTEAFMEGGDDETRPDNKAVRFYLNPDAPTKEVTPTIPIGGIIALPGDPDLGSSSIFKDFGNAYLPCDGSERSSADFKALSALIKSIWGDASGDDKFRLPDLRGQYLRGAGKSQRQTGSAQVWSTGLPSKTKRNMNVNAISYPTAMCTVGSAMGWGFRNTAYEYLSAGTVDISFDDDGETAPACVVVKFYVRAV</sequence>
<dbReference type="EMBL" id="NBSH01000010">
    <property type="protein sequence ID" value="ORX35522.1"/>
    <property type="molecule type" value="Genomic_DNA"/>
</dbReference>
<dbReference type="Pfam" id="PF07484">
    <property type="entry name" value="Collar"/>
    <property type="match status" value="2"/>
</dbReference>
<dbReference type="InterPro" id="IPR011083">
    <property type="entry name" value="Phage_tail_collar_dom"/>
</dbReference>
<dbReference type="GeneID" id="33560244"/>
<feature type="region of interest" description="Disordered" evidence="1">
    <location>
        <begin position="270"/>
        <end position="289"/>
    </location>
</feature>
<dbReference type="AlphaFoldDB" id="A0A1Y1UBY3"/>
<keyword evidence="4" id="KW-1185">Reference proteome</keyword>
<feature type="domain" description="Phage tail collar" evidence="2">
    <location>
        <begin position="8"/>
        <end position="65"/>
    </location>
</feature>
<reference evidence="3 4" key="1">
    <citation type="submission" date="2017-03" db="EMBL/GenBank/DDBJ databases">
        <title>Widespread Adenine N6-methylation of Active Genes in Fungi.</title>
        <authorList>
            <consortium name="DOE Joint Genome Institute"/>
            <person name="Mondo S.J."/>
            <person name="Dannebaum R.O."/>
            <person name="Kuo R.C."/>
            <person name="Louie K.B."/>
            <person name="Bewick A.J."/>
            <person name="Labutti K."/>
            <person name="Haridas S."/>
            <person name="Kuo A."/>
            <person name="Salamov A."/>
            <person name="Ahrendt S.R."/>
            <person name="Lau R."/>
            <person name="Bowen B.P."/>
            <person name="Lipzen A."/>
            <person name="Sullivan W."/>
            <person name="Andreopoulos W.B."/>
            <person name="Clum A."/>
            <person name="Lindquist E."/>
            <person name="Daum C."/>
            <person name="Northen T.R."/>
            <person name="Ramamoorthy G."/>
            <person name="Schmitz R.J."/>
            <person name="Gryganskyi A."/>
            <person name="Culley D."/>
            <person name="Magnuson J."/>
            <person name="James T.Y."/>
            <person name="O'Malley M.A."/>
            <person name="Stajich J.E."/>
            <person name="Spatafora J.W."/>
            <person name="Visel A."/>
            <person name="Grigoriev I.V."/>
        </authorList>
    </citation>
    <scope>NUCLEOTIDE SEQUENCE [LARGE SCALE GENOMIC DNA]</scope>
    <source>
        <strain evidence="3 4">NRRL Y-17943</strain>
    </source>
</reference>
<comment type="caution">
    <text evidence="3">The sequence shown here is derived from an EMBL/GenBank/DDBJ whole genome shotgun (WGS) entry which is preliminary data.</text>
</comment>
<protein>
    <recommendedName>
        <fullName evidence="2">Phage tail collar domain-containing protein</fullName>
    </recommendedName>
</protein>
<evidence type="ECO:0000256" key="1">
    <source>
        <dbReference type="SAM" id="MobiDB-lite"/>
    </source>
</evidence>